<keyword evidence="20" id="KW-1185">Reference proteome</keyword>
<name>E6JZB3_PARDN</name>
<dbReference type="HOGENOM" id="CLU_029243_0_2_11"/>
<comment type="caution">
    <text evidence="19">The sequence shown here is derived from an EMBL/GenBank/DDBJ whole genome shotgun (WGS) entry which is preliminary data.</text>
</comment>
<dbReference type="RefSeq" id="WP_006289385.1">
    <property type="nucleotide sequence ID" value="NZ_AP012333.1"/>
</dbReference>
<evidence type="ECO:0000256" key="16">
    <source>
        <dbReference type="ARBA" id="ARBA00049966"/>
    </source>
</evidence>
<dbReference type="GO" id="GO:0032153">
    <property type="term" value="C:cell division site"/>
    <property type="evidence" value="ECO:0007669"/>
    <property type="project" value="TreeGrafter"/>
</dbReference>
<dbReference type="EMBL" id="AEON01000001">
    <property type="protein sequence ID" value="EFT84003.1"/>
    <property type="molecule type" value="Genomic_DNA"/>
</dbReference>
<keyword evidence="4 18" id="KW-0812">Transmembrane</keyword>
<evidence type="ECO:0000256" key="9">
    <source>
        <dbReference type="ARBA" id="ARBA00032370"/>
    </source>
</evidence>
<proteinExistence type="inferred from homology"/>
<feature type="transmembrane region" description="Helical" evidence="18">
    <location>
        <begin position="355"/>
        <end position="377"/>
    </location>
</feature>
<dbReference type="Pfam" id="PF01098">
    <property type="entry name" value="FTSW_RODA_SPOVE"/>
    <property type="match status" value="1"/>
</dbReference>
<evidence type="ECO:0000256" key="1">
    <source>
        <dbReference type="ARBA" id="ARBA00004141"/>
    </source>
</evidence>
<keyword evidence="5" id="KW-0133">Cell shape</keyword>
<keyword evidence="3" id="KW-0808">Transferase</keyword>
<feature type="transmembrane region" description="Helical" evidence="18">
    <location>
        <begin position="220"/>
        <end position="237"/>
    </location>
</feature>
<evidence type="ECO:0000256" key="11">
    <source>
        <dbReference type="ARBA" id="ARBA00038053"/>
    </source>
</evidence>
<evidence type="ECO:0000256" key="12">
    <source>
        <dbReference type="ARBA" id="ARBA00041185"/>
    </source>
</evidence>
<evidence type="ECO:0000256" key="13">
    <source>
        <dbReference type="ARBA" id="ARBA00041418"/>
    </source>
</evidence>
<dbReference type="EC" id="2.4.99.28" evidence="14"/>
<accession>E6JZB3</accession>
<gene>
    <name evidence="19" type="ORF">HMPREF0620_1008</name>
</gene>
<dbReference type="KEGG" id="pdo:PSDT_0637"/>
<dbReference type="GO" id="GO:0005886">
    <property type="term" value="C:plasma membrane"/>
    <property type="evidence" value="ECO:0007669"/>
    <property type="project" value="TreeGrafter"/>
</dbReference>
<keyword evidence="2" id="KW-0328">Glycosyltransferase</keyword>
<feature type="transmembrane region" description="Helical" evidence="18">
    <location>
        <begin position="243"/>
        <end position="260"/>
    </location>
</feature>
<dbReference type="GO" id="GO:0008955">
    <property type="term" value="F:peptidoglycan glycosyltransferase activity"/>
    <property type="evidence" value="ECO:0007669"/>
    <property type="project" value="UniProtKB-EC"/>
</dbReference>
<comment type="catalytic activity">
    <reaction evidence="15">
        <text>[GlcNAc-(1-&gt;4)-Mur2Ac(oyl-L-Ala-gamma-D-Glu-L-Lys-D-Ala-D-Ala)](n)-di-trans,octa-cis-undecaprenyl diphosphate + beta-D-GlcNAc-(1-&gt;4)-Mur2Ac(oyl-L-Ala-gamma-D-Glu-L-Lys-D-Ala-D-Ala)-di-trans,octa-cis-undecaprenyl diphosphate = [GlcNAc-(1-&gt;4)-Mur2Ac(oyl-L-Ala-gamma-D-Glu-L-Lys-D-Ala-D-Ala)](n+1)-di-trans,octa-cis-undecaprenyl diphosphate + di-trans,octa-cis-undecaprenyl diphosphate + H(+)</text>
        <dbReference type="Rhea" id="RHEA:23708"/>
        <dbReference type="Rhea" id="RHEA-COMP:9602"/>
        <dbReference type="Rhea" id="RHEA-COMP:9603"/>
        <dbReference type="ChEBI" id="CHEBI:15378"/>
        <dbReference type="ChEBI" id="CHEBI:58405"/>
        <dbReference type="ChEBI" id="CHEBI:60033"/>
        <dbReference type="ChEBI" id="CHEBI:78435"/>
        <dbReference type="EC" id="2.4.99.28"/>
    </reaction>
</comment>
<dbReference type="GO" id="GO:0009252">
    <property type="term" value="P:peptidoglycan biosynthetic process"/>
    <property type="evidence" value="ECO:0007669"/>
    <property type="project" value="UniProtKB-KW"/>
</dbReference>
<evidence type="ECO:0000313" key="19">
    <source>
        <dbReference type="EMBL" id="EFT84003.1"/>
    </source>
</evidence>
<evidence type="ECO:0000256" key="2">
    <source>
        <dbReference type="ARBA" id="ARBA00022676"/>
    </source>
</evidence>
<evidence type="ECO:0000313" key="20">
    <source>
        <dbReference type="Proteomes" id="UP000004946"/>
    </source>
</evidence>
<evidence type="ECO:0000256" key="6">
    <source>
        <dbReference type="ARBA" id="ARBA00022984"/>
    </source>
</evidence>
<dbReference type="Proteomes" id="UP000004946">
    <property type="component" value="Chromosome"/>
</dbReference>
<evidence type="ECO:0000256" key="10">
    <source>
        <dbReference type="ARBA" id="ARBA00033270"/>
    </source>
</evidence>
<feature type="region of interest" description="Disordered" evidence="17">
    <location>
        <begin position="27"/>
        <end position="48"/>
    </location>
</feature>
<keyword evidence="6" id="KW-0573">Peptidoglycan synthesis</keyword>
<dbReference type="PANTHER" id="PTHR30474">
    <property type="entry name" value="CELL CYCLE PROTEIN"/>
    <property type="match status" value="1"/>
</dbReference>
<dbReference type="GO" id="GO:0008360">
    <property type="term" value="P:regulation of cell shape"/>
    <property type="evidence" value="ECO:0007669"/>
    <property type="project" value="UniProtKB-KW"/>
</dbReference>
<evidence type="ECO:0000256" key="14">
    <source>
        <dbReference type="ARBA" id="ARBA00044770"/>
    </source>
</evidence>
<evidence type="ECO:0000256" key="5">
    <source>
        <dbReference type="ARBA" id="ARBA00022960"/>
    </source>
</evidence>
<comment type="subcellular location">
    <subcellularLocation>
        <location evidence="1">Membrane</location>
        <topology evidence="1">Multi-pass membrane protein</topology>
    </subcellularLocation>
</comment>
<sequence length="458" mass="48641">MARYAKKTGNDPQLKGLDKAVAMVTRGSRIEDSGSSSRGSRPGSASAFARRASSGPTAALPEDNQVYSGWRSVFNPVYCFYGMIACVGILTVFGIIMVFSSSSVNLISGGFSPWRDASRQLVFALGGLLVGGVLILFANRFAGLLRILSVLALLGSWGLQALTMTSLGRSVNGNTGWLVLGPVQFQPAEVMKLALCLWMPFSVTQASARAAKVKGTWDKLLKYAPPFFSFLISFALIMFGKDLGTAMIIALICLTALYVGGFPLGPLATLTGLGAFAVGYFMVFGSANRRDRFSATYSGCTGGPNQFGCFQIVHGKYALASGGLLGKGLGGSLEKWNYLPEAKNDFIFAVIGEEMGYIGALGIILLFIILAWCMINIALRTRDCFSQTVILCVASWISFQAIINIGVVTSLLPVIGLPLPFISSGGSALVVTLTAMGVVIGLSRRQDEIKAATSRIRS</sequence>
<organism evidence="19 20">
    <name type="scientific">Parascardovia denticolens DSM 10105 = JCM 12538</name>
    <dbReference type="NCBI Taxonomy" id="864564"/>
    <lineage>
        <taxon>Bacteria</taxon>
        <taxon>Bacillati</taxon>
        <taxon>Actinomycetota</taxon>
        <taxon>Actinomycetes</taxon>
        <taxon>Bifidobacteriales</taxon>
        <taxon>Bifidobacteriaceae</taxon>
        <taxon>Parascardovia</taxon>
    </lineage>
</organism>
<dbReference type="GO" id="GO:0051301">
    <property type="term" value="P:cell division"/>
    <property type="evidence" value="ECO:0007669"/>
    <property type="project" value="InterPro"/>
</dbReference>
<feature type="transmembrane region" description="Helical" evidence="18">
    <location>
        <begin position="150"/>
        <end position="170"/>
    </location>
</feature>
<feature type="transmembrane region" description="Helical" evidence="18">
    <location>
        <begin position="421"/>
        <end position="442"/>
    </location>
</feature>
<evidence type="ECO:0000256" key="7">
    <source>
        <dbReference type="ARBA" id="ARBA00022989"/>
    </source>
</evidence>
<keyword evidence="7 18" id="KW-1133">Transmembrane helix</keyword>
<evidence type="ECO:0000256" key="8">
    <source>
        <dbReference type="ARBA" id="ARBA00023136"/>
    </source>
</evidence>
<reference evidence="19 20" key="1">
    <citation type="submission" date="2010-12" db="EMBL/GenBank/DDBJ databases">
        <authorList>
            <person name="Muzny D."/>
            <person name="Qin X."/>
            <person name="Buhay C."/>
            <person name="Dugan-Rocha S."/>
            <person name="Ding Y."/>
            <person name="Chen G."/>
            <person name="Hawes A."/>
            <person name="Holder M."/>
            <person name="Jhangiani S."/>
            <person name="Johnson A."/>
            <person name="Khan Z."/>
            <person name="Li Z."/>
            <person name="Liu W."/>
            <person name="Liu X."/>
            <person name="Perez L."/>
            <person name="Shen H."/>
            <person name="Wang Q."/>
            <person name="Watt J."/>
            <person name="Xi L."/>
            <person name="Xin Y."/>
            <person name="Zhou J."/>
            <person name="Deng J."/>
            <person name="Jiang H."/>
            <person name="Liu Y."/>
            <person name="Qu J."/>
            <person name="Song X.-Z."/>
            <person name="Zhang L."/>
            <person name="Villasana D."/>
            <person name="Johnson A."/>
            <person name="Liu J."/>
            <person name="Liyanage D."/>
            <person name="Lorensuhewa L."/>
            <person name="Robinson T."/>
            <person name="Song A."/>
            <person name="Song B.-B."/>
            <person name="Dinh H."/>
            <person name="Thornton R."/>
            <person name="Coyle M."/>
            <person name="Francisco L."/>
            <person name="Jackson L."/>
            <person name="Javaid M."/>
            <person name="Korchina V."/>
            <person name="Kovar C."/>
            <person name="Mata R."/>
            <person name="Mathew T."/>
            <person name="Ngo R."/>
            <person name="Nguyen L."/>
            <person name="Nguyen N."/>
            <person name="Okwuonu G."/>
            <person name="Ongeri F."/>
            <person name="Pham C."/>
            <person name="Simmons D."/>
            <person name="Wilczek-Boney K."/>
            <person name="Hale W."/>
            <person name="Jakkamsetti A."/>
            <person name="Pham P."/>
            <person name="Ruth R."/>
            <person name="San Lucas F."/>
            <person name="Warren J."/>
            <person name="Zhang J."/>
            <person name="Zhao Z."/>
            <person name="Zhou C."/>
            <person name="Zhu D."/>
            <person name="Lee S."/>
            <person name="Bess C."/>
            <person name="Blankenburg K."/>
            <person name="Forbes L."/>
            <person name="Fu Q."/>
            <person name="Gubbala S."/>
            <person name="Hirani K."/>
            <person name="Jayaseelan J.C."/>
            <person name="Lara F."/>
            <person name="Munidasa M."/>
            <person name="Palculict T."/>
            <person name="Patil S."/>
            <person name="Pu L.-L."/>
            <person name="Saada N."/>
            <person name="Tang L."/>
            <person name="Weissenberger G."/>
            <person name="Zhu Y."/>
            <person name="Hemphill L."/>
            <person name="Shang Y."/>
            <person name="Youmans B."/>
            <person name="Ayvaz T."/>
            <person name="Ross M."/>
            <person name="Santibanez J."/>
            <person name="Aqrawi P."/>
            <person name="Gross S."/>
            <person name="Joshi V."/>
            <person name="Fowler G."/>
            <person name="Nazareth L."/>
            <person name="Reid J."/>
            <person name="Worley K."/>
            <person name="Petrosino J."/>
            <person name="Highlander S."/>
            <person name="Gibbs R."/>
        </authorList>
    </citation>
    <scope>NUCLEOTIDE SEQUENCE [LARGE SCALE GENOMIC DNA]</scope>
    <source>
        <strain evidence="19 20">DSM 10105</strain>
    </source>
</reference>
<comment type="similarity">
    <text evidence="11">Belongs to the SEDS family. FtsW subfamily.</text>
</comment>
<dbReference type="PATRIC" id="fig|864564.6.peg.704"/>
<protein>
    <recommendedName>
        <fullName evidence="12">Probable peptidoglycan glycosyltransferase FtsW</fullName>
        <ecNumber evidence="14">2.4.99.28</ecNumber>
    </recommendedName>
    <alternativeName>
        <fullName evidence="13">Cell division protein FtsW</fullName>
    </alternativeName>
    <alternativeName>
        <fullName evidence="10">Cell wall polymerase</fullName>
    </alternativeName>
    <alternativeName>
        <fullName evidence="9">Peptidoglycan polymerase</fullName>
    </alternativeName>
</protein>
<dbReference type="GO" id="GO:0015648">
    <property type="term" value="F:lipid-linked peptidoglycan transporter activity"/>
    <property type="evidence" value="ECO:0007669"/>
    <property type="project" value="TreeGrafter"/>
</dbReference>
<dbReference type="AlphaFoldDB" id="E6JZB3"/>
<evidence type="ECO:0000256" key="3">
    <source>
        <dbReference type="ARBA" id="ARBA00022679"/>
    </source>
</evidence>
<evidence type="ECO:0000256" key="15">
    <source>
        <dbReference type="ARBA" id="ARBA00049902"/>
    </source>
</evidence>
<feature type="transmembrane region" description="Helical" evidence="18">
    <location>
        <begin position="78"/>
        <end position="100"/>
    </location>
</feature>
<dbReference type="InterPro" id="IPR001182">
    <property type="entry name" value="FtsW/RodA"/>
</dbReference>
<comment type="function">
    <text evidence="16">Peptidoglycan polymerase that is essential for cell division.</text>
</comment>
<evidence type="ECO:0000256" key="4">
    <source>
        <dbReference type="ARBA" id="ARBA00022692"/>
    </source>
</evidence>
<feature type="compositionally biased region" description="Low complexity" evidence="17">
    <location>
        <begin position="33"/>
        <end position="48"/>
    </location>
</feature>
<feature type="transmembrane region" description="Helical" evidence="18">
    <location>
        <begin position="120"/>
        <end position="138"/>
    </location>
</feature>
<dbReference type="eggNOG" id="COG0772">
    <property type="taxonomic scope" value="Bacteria"/>
</dbReference>
<feature type="transmembrane region" description="Helical" evidence="18">
    <location>
        <begin position="267"/>
        <end position="287"/>
    </location>
</feature>
<dbReference type="PANTHER" id="PTHR30474:SF2">
    <property type="entry name" value="PEPTIDOGLYCAN GLYCOSYLTRANSFERASE FTSW-RELATED"/>
    <property type="match status" value="1"/>
</dbReference>
<feature type="transmembrane region" description="Helical" evidence="18">
    <location>
        <begin position="389"/>
        <end position="415"/>
    </location>
</feature>
<keyword evidence="8 18" id="KW-0472">Membrane</keyword>
<evidence type="ECO:0000256" key="17">
    <source>
        <dbReference type="SAM" id="MobiDB-lite"/>
    </source>
</evidence>
<evidence type="ECO:0000256" key="18">
    <source>
        <dbReference type="SAM" id="Phobius"/>
    </source>
</evidence>